<dbReference type="AlphaFoldDB" id="A0A510DZN7"/>
<sequence>MKEFEHDCCKVNRNSASDFLMRPMYRTNKMKEGYKMKTLVTPKGVIQLLWLRENQKVNVMYSGNPCLTSKIVLEALCEWVNNGQVKGVGDAIEKLSKIRGFKVTKDVEDLTREVMNTITE</sequence>
<keyword evidence="3" id="KW-1185">Reference proteome</keyword>
<dbReference type="RefSeq" id="WP_054846410.1">
    <property type="nucleotide sequence ID" value="NZ_AP018929.1"/>
</dbReference>
<evidence type="ECO:0000313" key="3">
    <source>
        <dbReference type="Proteomes" id="UP000322983"/>
    </source>
</evidence>
<dbReference type="KEGG" id="step:IC006_0235"/>
<dbReference type="EMBL" id="AP018929">
    <property type="protein sequence ID" value="BBG22951.1"/>
    <property type="molecule type" value="Genomic_DNA"/>
</dbReference>
<accession>A0A510DRZ4</accession>
<dbReference type="EMBL" id="AP018930">
    <property type="protein sequence ID" value="BBG25711.1"/>
    <property type="molecule type" value="Genomic_DNA"/>
</dbReference>
<dbReference type="STRING" id="1294262.GCA_001316085_02381"/>
<dbReference type="Proteomes" id="UP000322983">
    <property type="component" value="Chromosome"/>
</dbReference>
<dbReference type="GeneID" id="41716724"/>
<gene>
    <name evidence="1" type="ORF">IC006_0235</name>
    <name evidence="2" type="ORF">IC007_0216</name>
</gene>
<evidence type="ECO:0000313" key="2">
    <source>
        <dbReference type="EMBL" id="BBG25711.1"/>
    </source>
</evidence>
<dbReference type="OrthoDB" id="38177at2157"/>
<dbReference type="Proteomes" id="UP000325030">
    <property type="component" value="Chromosome"/>
</dbReference>
<accession>A0A510DZN7</accession>
<evidence type="ECO:0000313" key="1">
    <source>
        <dbReference type="EMBL" id="BBG22951.1"/>
    </source>
</evidence>
<reference evidence="4" key="1">
    <citation type="submission" date="2018-09" db="EMBL/GenBank/DDBJ databases">
        <title>Complete Genome Sequencing of Sulfolobus sp. JCM 16834.</title>
        <authorList>
            <person name="Kato S."/>
            <person name="Itoh T."/>
            <person name="Ohkuma M."/>
        </authorList>
    </citation>
    <scope>NUCLEOTIDE SEQUENCE [LARGE SCALE GENOMIC DNA]</scope>
    <source>
        <strain evidence="4">IC-007</strain>
    </source>
</reference>
<protein>
    <submittedName>
        <fullName evidence="2">Uncharacterized protein</fullName>
    </submittedName>
</protein>
<reference evidence="2 3" key="2">
    <citation type="journal article" date="2020" name="Int. J. Syst. Evol. Microbiol.">
        <title>Sulfuracidifex tepidarius gen. nov., sp. nov. and transfer of Sulfolobus metallicus Huber and Stetter 1992 to the genus Sulfuracidifex as Sulfuracidifex metallicus comb. nov.</title>
        <authorList>
            <person name="Itoh T."/>
            <person name="Miura T."/>
            <person name="Sakai H.D."/>
            <person name="Kato S."/>
            <person name="Ohkuma M."/>
            <person name="Takashina T."/>
        </authorList>
    </citation>
    <scope>NUCLEOTIDE SEQUENCE</scope>
    <source>
        <strain evidence="1 3">IC-006</strain>
        <strain evidence="2">IC-007</strain>
    </source>
</reference>
<name>A0A510DZN7_9CREN</name>
<evidence type="ECO:0000313" key="4">
    <source>
        <dbReference type="Proteomes" id="UP000325030"/>
    </source>
</evidence>
<organism evidence="2 4">
    <name type="scientific">Sulfuracidifex tepidarius</name>
    <dbReference type="NCBI Taxonomy" id="1294262"/>
    <lineage>
        <taxon>Archaea</taxon>
        <taxon>Thermoproteota</taxon>
        <taxon>Thermoprotei</taxon>
        <taxon>Sulfolobales</taxon>
        <taxon>Sulfolobaceae</taxon>
        <taxon>Sulfuracidifex</taxon>
    </lineage>
</organism>
<proteinExistence type="predicted"/>